<protein>
    <submittedName>
        <fullName evidence="1">Uncharacterized protein</fullName>
    </submittedName>
</protein>
<accession>A0AA86IMK0</accession>
<proteinExistence type="predicted"/>
<dbReference type="Proteomes" id="UP000682928">
    <property type="component" value="Chromosome"/>
</dbReference>
<reference evidence="1" key="1">
    <citation type="submission" date="2021-04" db="EMBL/GenBank/DDBJ databases">
        <title>Difference and commonality of drug resistance evolution in various bacteria. and drug sensitivity profiles.</title>
        <authorList>
            <person name="Maeda T."/>
            <person name="Shibai A."/>
            <person name="Kawada K."/>
            <person name="Kotani H."/>
            <person name="Tarusawa Y."/>
            <person name="Tanabe K."/>
            <person name="Furusawa C."/>
        </authorList>
    </citation>
    <scope>NUCLEOTIDE SEQUENCE</scope>
    <source>
        <strain evidence="1">JCM 8580</strain>
    </source>
</reference>
<dbReference type="EMBL" id="AP024590">
    <property type="protein sequence ID" value="BCU54305.1"/>
    <property type="molecule type" value="Genomic_DNA"/>
</dbReference>
<gene>
    <name evidence="1" type="ORF">ENKO_08990</name>
</gene>
<organism evidence="1 2">
    <name type="scientific">Enterobacter kobei</name>
    <dbReference type="NCBI Taxonomy" id="208224"/>
    <lineage>
        <taxon>Bacteria</taxon>
        <taxon>Pseudomonadati</taxon>
        <taxon>Pseudomonadota</taxon>
        <taxon>Gammaproteobacteria</taxon>
        <taxon>Enterobacterales</taxon>
        <taxon>Enterobacteriaceae</taxon>
        <taxon>Enterobacter</taxon>
        <taxon>Enterobacter cloacae complex</taxon>
    </lineage>
</organism>
<sequence>MKLKQHEQICLENIQEAIGEAATHLMSIGHAIDAENIVMVLRARSMMTSDPQHRQVLDGACKILKVRVKKSA</sequence>
<dbReference type="RefSeq" id="WP_129363447.1">
    <property type="nucleotide sequence ID" value="NZ_AP024590.1"/>
</dbReference>
<evidence type="ECO:0000313" key="1">
    <source>
        <dbReference type="EMBL" id="BCU54305.1"/>
    </source>
</evidence>
<dbReference type="AlphaFoldDB" id="A0AA86IMK0"/>
<evidence type="ECO:0000313" key="2">
    <source>
        <dbReference type="Proteomes" id="UP000682928"/>
    </source>
</evidence>
<name>A0AA86IMK0_9ENTR</name>